<protein>
    <submittedName>
        <fullName evidence="8">TetR/AcrR family transcriptional regulator</fullName>
    </submittedName>
</protein>
<sequence>MTRSAPAGGDSGRRGAIKVLSGSGSSSTRKRSAKGQRRAEQILEIAQGIFHVKGFSATSMDDIANEVGILKGSLYYYMDTKEDLLYRIALAVHQVVDVTLAEAAARTDLSPLDRIVDYVENQILYNTSHVTQMAVYHHEWRRLTGDHYRAIALRRSQNEAVVKSLFEEARAIGEVDPDLNVYLAMANVFAVTIWPYTWYHADGPIEPEDLARFCTNLLRHGFALQRPTDG</sequence>
<evidence type="ECO:0000256" key="3">
    <source>
        <dbReference type="ARBA" id="ARBA00023125"/>
    </source>
</evidence>
<dbReference type="Pfam" id="PF17932">
    <property type="entry name" value="TetR_C_24"/>
    <property type="match status" value="1"/>
</dbReference>
<dbReference type="Proteomes" id="UP001500449">
    <property type="component" value="Unassembled WGS sequence"/>
</dbReference>
<dbReference type="Gene3D" id="1.10.357.10">
    <property type="entry name" value="Tetracycline Repressor, domain 2"/>
    <property type="match status" value="1"/>
</dbReference>
<feature type="DNA-binding region" description="H-T-H motif" evidence="5">
    <location>
        <begin position="59"/>
        <end position="78"/>
    </location>
</feature>
<dbReference type="PANTHER" id="PTHR30055:SF175">
    <property type="entry name" value="HTH-TYPE TRANSCRIPTIONAL REPRESSOR KSTR2"/>
    <property type="match status" value="1"/>
</dbReference>
<comment type="caution">
    <text evidence="8">The sequence shown here is derived from an EMBL/GenBank/DDBJ whole genome shotgun (WGS) entry which is preliminary data.</text>
</comment>
<evidence type="ECO:0000256" key="6">
    <source>
        <dbReference type="SAM" id="MobiDB-lite"/>
    </source>
</evidence>
<organism evidence="8 9">
    <name type="scientific">Pseudonocardia ailaonensis</name>
    <dbReference type="NCBI Taxonomy" id="367279"/>
    <lineage>
        <taxon>Bacteria</taxon>
        <taxon>Bacillati</taxon>
        <taxon>Actinomycetota</taxon>
        <taxon>Actinomycetes</taxon>
        <taxon>Pseudonocardiales</taxon>
        <taxon>Pseudonocardiaceae</taxon>
        <taxon>Pseudonocardia</taxon>
    </lineage>
</organism>
<dbReference type="PANTHER" id="PTHR30055">
    <property type="entry name" value="HTH-TYPE TRANSCRIPTIONAL REGULATOR RUTR"/>
    <property type="match status" value="1"/>
</dbReference>
<dbReference type="Pfam" id="PF00440">
    <property type="entry name" value="TetR_N"/>
    <property type="match status" value="1"/>
</dbReference>
<evidence type="ECO:0000259" key="7">
    <source>
        <dbReference type="PROSITE" id="PS50977"/>
    </source>
</evidence>
<accession>A0ABN2N3W4</accession>
<evidence type="ECO:0000256" key="1">
    <source>
        <dbReference type="ARBA" id="ARBA00022491"/>
    </source>
</evidence>
<reference evidence="8 9" key="1">
    <citation type="journal article" date="2019" name="Int. J. Syst. Evol. Microbiol.">
        <title>The Global Catalogue of Microorganisms (GCM) 10K type strain sequencing project: providing services to taxonomists for standard genome sequencing and annotation.</title>
        <authorList>
            <consortium name="The Broad Institute Genomics Platform"/>
            <consortium name="The Broad Institute Genome Sequencing Center for Infectious Disease"/>
            <person name="Wu L."/>
            <person name="Ma J."/>
        </authorList>
    </citation>
    <scope>NUCLEOTIDE SEQUENCE [LARGE SCALE GENOMIC DNA]</scope>
    <source>
        <strain evidence="8 9">JCM 16009</strain>
    </source>
</reference>
<feature type="domain" description="HTH tetR-type" evidence="7">
    <location>
        <begin position="36"/>
        <end position="96"/>
    </location>
</feature>
<proteinExistence type="predicted"/>
<dbReference type="PRINTS" id="PR00455">
    <property type="entry name" value="HTHTETR"/>
</dbReference>
<keyword evidence="4" id="KW-0804">Transcription</keyword>
<keyword evidence="9" id="KW-1185">Reference proteome</keyword>
<evidence type="ECO:0000256" key="5">
    <source>
        <dbReference type="PROSITE-ProRule" id="PRU00335"/>
    </source>
</evidence>
<keyword evidence="1" id="KW-0678">Repressor</keyword>
<dbReference type="SUPFAM" id="SSF48498">
    <property type="entry name" value="Tetracyclin repressor-like, C-terminal domain"/>
    <property type="match status" value="1"/>
</dbReference>
<dbReference type="InterPro" id="IPR041490">
    <property type="entry name" value="KstR2_TetR_C"/>
</dbReference>
<gene>
    <name evidence="8" type="ORF">GCM10009836_34280</name>
</gene>
<dbReference type="InterPro" id="IPR050109">
    <property type="entry name" value="HTH-type_TetR-like_transc_reg"/>
</dbReference>
<name>A0ABN2N3W4_9PSEU</name>
<keyword evidence="3 5" id="KW-0238">DNA-binding</keyword>
<keyword evidence="2" id="KW-0805">Transcription regulation</keyword>
<dbReference type="InterPro" id="IPR001647">
    <property type="entry name" value="HTH_TetR"/>
</dbReference>
<evidence type="ECO:0000256" key="2">
    <source>
        <dbReference type="ARBA" id="ARBA00023015"/>
    </source>
</evidence>
<dbReference type="PROSITE" id="PS50977">
    <property type="entry name" value="HTH_TETR_2"/>
    <property type="match status" value="1"/>
</dbReference>
<dbReference type="SUPFAM" id="SSF46689">
    <property type="entry name" value="Homeodomain-like"/>
    <property type="match status" value="1"/>
</dbReference>
<dbReference type="EMBL" id="BAAAQK010000009">
    <property type="protein sequence ID" value="GAA1851431.1"/>
    <property type="molecule type" value="Genomic_DNA"/>
</dbReference>
<evidence type="ECO:0000313" key="8">
    <source>
        <dbReference type="EMBL" id="GAA1851431.1"/>
    </source>
</evidence>
<dbReference type="InterPro" id="IPR009057">
    <property type="entry name" value="Homeodomain-like_sf"/>
</dbReference>
<evidence type="ECO:0000256" key="4">
    <source>
        <dbReference type="ARBA" id="ARBA00023163"/>
    </source>
</evidence>
<feature type="region of interest" description="Disordered" evidence="6">
    <location>
        <begin position="1"/>
        <end position="37"/>
    </location>
</feature>
<dbReference type="InterPro" id="IPR036271">
    <property type="entry name" value="Tet_transcr_reg_TetR-rel_C_sf"/>
</dbReference>
<evidence type="ECO:0000313" key="9">
    <source>
        <dbReference type="Proteomes" id="UP001500449"/>
    </source>
</evidence>